<dbReference type="InterPro" id="IPR051269">
    <property type="entry name" value="Fe-S_cluster_ET"/>
</dbReference>
<keyword evidence="6 8" id="KW-0411">Iron-sulfur</keyword>
<keyword evidence="7" id="KW-0003">3Fe-4S</keyword>
<keyword evidence="10" id="KW-1185">Reference proteome</keyword>
<dbReference type="PANTHER" id="PTHR36923:SF3">
    <property type="entry name" value="FERREDOXIN"/>
    <property type="match status" value="1"/>
</dbReference>
<evidence type="ECO:0000256" key="2">
    <source>
        <dbReference type="ARBA" id="ARBA00022448"/>
    </source>
</evidence>
<keyword evidence="4 8" id="KW-0249">Electron transport</keyword>
<name>A0A512IEK7_9MICC</name>
<dbReference type="GO" id="GO:0051538">
    <property type="term" value="F:3 iron, 4 sulfur cluster binding"/>
    <property type="evidence" value="ECO:0007669"/>
    <property type="project" value="UniProtKB-KW"/>
</dbReference>
<dbReference type="SUPFAM" id="SSF54862">
    <property type="entry name" value="4Fe-4S ferredoxins"/>
    <property type="match status" value="1"/>
</dbReference>
<evidence type="ECO:0000256" key="1">
    <source>
        <dbReference type="ARBA" id="ARBA00001927"/>
    </source>
</evidence>
<dbReference type="RefSeq" id="WP_062736141.1">
    <property type="nucleotide sequence ID" value="NZ_BJZS01000072.1"/>
</dbReference>
<protein>
    <recommendedName>
        <fullName evidence="8">Ferredoxin</fullName>
    </recommendedName>
</protein>
<keyword evidence="5 8" id="KW-0408">Iron</keyword>
<dbReference type="Gene3D" id="3.30.70.20">
    <property type="match status" value="1"/>
</dbReference>
<evidence type="ECO:0000313" key="9">
    <source>
        <dbReference type="EMBL" id="GEO96129.1"/>
    </source>
</evidence>
<dbReference type="InterPro" id="IPR001080">
    <property type="entry name" value="3Fe4S_ferredoxin"/>
</dbReference>
<evidence type="ECO:0000256" key="8">
    <source>
        <dbReference type="RuleBase" id="RU368020"/>
    </source>
</evidence>
<dbReference type="EMBL" id="BJZS01000072">
    <property type="protein sequence ID" value="GEO96129.1"/>
    <property type="molecule type" value="Genomic_DNA"/>
</dbReference>
<gene>
    <name evidence="9" type="ORF">KTU01_22520</name>
</gene>
<evidence type="ECO:0000256" key="6">
    <source>
        <dbReference type="ARBA" id="ARBA00023014"/>
    </source>
</evidence>
<keyword evidence="2 8" id="KW-0813">Transport</keyword>
<dbReference type="GO" id="GO:0005506">
    <property type="term" value="F:iron ion binding"/>
    <property type="evidence" value="ECO:0007669"/>
    <property type="project" value="UniProtKB-UniRule"/>
</dbReference>
<evidence type="ECO:0000256" key="7">
    <source>
        <dbReference type="ARBA" id="ARBA00023291"/>
    </source>
</evidence>
<dbReference type="STRING" id="388357.GCA_001580365_02646"/>
<organism evidence="9 10">
    <name type="scientific">Kocuria turfanensis</name>
    <dbReference type="NCBI Taxonomy" id="388357"/>
    <lineage>
        <taxon>Bacteria</taxon>
        <taxon>Bacillati</taxon>
        <taxon>Actinomycetota</taxon>
        <taxon>Actinomycetes</taxon>
        <taxon>Micrococcales</taxon>
        <taxon>Micrococcaceae</taxon>
        <taxon>Kocuria</taxon>
    </lineage>
</organism>
<dbReference type="AlphaFoldDB" id="A0A512IEK7"/>
<dbReference type="PANTHER" id="PTHR36923">
    <property type="entry name" value="FERREDOXIN"/>
    <property type="match status" value="1"/>
</dbReference>
<proteinExistence type="predicted"/>
<dbReference type="Pfam" id="PF13370">
    <property type="entry name" value="Fer4_13"/>
    <property type="match status" value="1"/>
</dbReference>
<dbReference type="PRINTS" id="PR00352">
    <property type="entry name" value="3FE4SFRDOXIN"/>
</dbReference>
<dbReference type="GO" id="GO:0009055">
    <property type="term" value="F:electron transfer activity"/>
    <property type="evidence" value="ECO:0007669"/>
    <property type="project" value="UniProtKB-UniRule"/>
</dbReference>
<evidence type="ECO:0000256" key="5">
    <source>
        <dbReference type="ARBA" id="ARBA00023004"/>
    </source>
</evidence>
<comment type="cofactor">
    <cofactor evidence="1">
        <name>[3Fe-4S] cluster</name>
        <dbReference type="ChEBI" id="CHEBI:21137"/>
    </cofactor>
</comment>
<keyword evidence="3 8" id="KW-0479">Metal-binding</keyword>
<sequence>MRVSVDRTRCAGSGQCAALAPAVFDQGEDDGVVVLLDATPPEAVHHAVRQAAVACPVAAILLGP</sequence>
<evidence type="ECO:0000313" key="10">
    <source>
        <dbReference type="Proteomes" id="UP000321103"/>
    </source>
</evidence>
<comment type="function">
    <text evidence="8">Ferredoxins are iron-sulfur proteins that transfer electrons in a wide variety of metabolic reactions.</text>
</comment>
<comment type="caution">
    <text evidence="9">The sequence shown here is derived from an EMBL/GenBank/DDBJ whole genome shotgun (WGS) entry which is preliminary data.</text>
</comment>
<accession>A0A512IEK7</accession>
<reference evidence="9 10" key="1">
    <citation type="submission" date="2019-07" db="EMBL/GenBank/DDBJ databases">
        <title>Whole genome shotgun sequence of Kocuria turfanensis NBRC 107627.</title>
        <authorList>
            <person name="Hosoyama A."/>
            <person name="Uohara A."/>
            <person name="Ohji S."/>
            <person name="Ichikawa N."/>
        </authorList>
    </citation>
    <scope>NUCLEOTIDE SEQUENCE [LARGE SCALE GENOMIC DNA]</scope>
    <source>
        <strain evidence="9 10">NBRC 107627</strain>
    </source>
</reference>
<evidence type="ECO:0000256" key="3">
    <source>
        <dbReference type="ARBA" id="ARBA00022723"/>
    </source>
</evidence>
<dbReference type="Proteomes" id="UP000321103">
    <property type="component" value="Unassembled WGS sequence"/>
</dbReference>
<evidence type="ECO:0000256" key="4">
    <source>
        <dbReference type="ARBA" id="ARBA00022982"/>
    </source>
</evidence>